<evidence type="ECO:0000313" key="1">
    <source>
        <dbReference type="EMBL" id="QLH82027.1"/>
    </source>
</evidence>
<reference evidence="1 2" key="1">
    <citation type="submission" date="2020-07" db="EMBL/GenBank/DDBJ databases">
        <title>Halosimplex litoreum sp. nov. and Halosimplex rubrum sp. nov., isolated from different salt environments.</title>
        <authorList>
            <person name="Cui H."/>
        </authorList>
    </citation>
    <scope>NUCLEOTIDE SEQUENCE [LARGE SCALE GENOMIC DNA]</scope>
    <source>
        <strain evidence="1 2">R2</strain>
    </source>
</reference>
<gene>
    <name evidence="1" type="ORF">HZS54_10515</name>
</gene>
<sequence length="83" mass="8531">MGLVVEFEISREALPLVGISVAVPEALLDDVAAASHRGNEPVFPGGPIGVAADQQPIAQEDGGRIARISGVSDERGPADSEVR</sequence>
<keyword evidence="2" id="KW-1185">Reference proteome</keyword>
<dbReference type="GeneID" id="56083026"/>
<accession>A0A7D5SV74</accession>
<dbReference type="Proteomes" id="UP000509346">
    <property type="component" value="Chromosome"/>
</dbReference>
<dbReference type="AlphaFoldDB" id="A0A7D5SV74"/>
<organism evidence="1 2">
    <name type="scientific">Halosimplex pelagicum</name>
    <dbReference type="NCBI Taxonomy" id="869886"/>
    <lineage>
        <taxon>Archaea</taxon>
        <taxon>Methanobacteriati</taxon>
        <taxon>Methanobacteriota</taxon>
        <taxon>Stenosarchaea group</taxon>
        <taxon>Halobacteria</taxon>
        <taxon>Halobacteriales</taxon>
        <taxon>Haloarculaceae</taxon>
        <taxon>Halosimplex</taxon>
    </lineage>
</organism>
<dbReference type="KEGG" id="hpel:HZS54_10515"/>
<protein>
    <submittedName>
        <fullName evidence="1">Uncharacterized protein</fullName>
    </submittedName>
</protein>
<name>A0A7D5SV74_9EURY</name>
<dbReference type="RefSeq" id="WP_179922495.1">
    <property type="nucleotide sequence ID" value="NZ_CP058909.1"/>
</dbReference>
<evidence type="ECO:0000313" key="2">
    <source>
        <dbReference type="Proteomes" id="UP000509346"/>
    </source>
</evidence>
<dbReference type="EMBL" id="CP058909">
    <property type="protein sequence ID" value="QLH82027.1"/>
    <property type="molecule type" value="Genomic_DNA"/>
</dbReference>
<proteinExistence type="predicted"/>